<proteinExistence type="predicted"/>
<organism evidence="1 2">
    <name type="scientific">Cupriavidus nantongensis</name>
    <dbReference type="NCBI Taxonomy" id="1796606"/>
    <lineage>
        <taxon>Bacteria</taxon>
        <taxon>Pseudomonadati</taxon>
        <taxon>Pseudomonadota</taxon>
        <taxon>Betaproteobacteria</taxon>
        <taxon>Burkholderiales</taxon>
        <taxon>Burkholderiaceae</taxon>
        <taxon>Cupriavidus</taxon>
    </lineage>
</organism>
<evidence type="ECO:0000313" key="1">
    <source>
        <dbReference type="EMBL" id="AMR77978.1"/>
    </source>
</evidence>
<evidence type="ECO:0000313" key="2">
    <source>
        <dbReference type="Proteomes" id="UP000075238"/>
    </source>
</evidence>
<dbReference type="KEGG" id="cnan:A2G96_09625"/>
<accession>A0A142JIR6</accession>
<protein>
    <submittedName>
        <fullName evidence="1">Uncharacterized protein</fullName>
    </submittedName>
</protein>
<reference evidence="1 2" key="1">
    <citation type="submission" date="2016-03" db="EMBL/GenBank/DDBJ databases">
        <title>Complete genome sequence of a novel chlorpyrifos degrading bacterium, Cupriavidus nantongensis sp. X1.</title>
        <authorList>
            <person name="Fang L."/>
        </authorList>
    </citation>
    <scope>NUCLEOTIDE SEQUENCE [LARGE SCALE GENOMIC DNA]</scope>
    <source>
        <strain evidence="1 2">X1</strain>
    </source>
</reference>
<gene>
    <name evidence="1" type="ORF">A2G96_09625</name>
</gene>
<sequence>MACADRQLAADSRCGHDIANLAHVAPAPFLVEWTTANQLVRIAGMLDSHTYKAIFRWMNGDQTDVVDSCLVGT</sequence>
<keyword evidence="2" id="KW-1185">Reference proteome</keyword>
<dbReference type="EMBL" id="CP014844">
    <property type="protein sequence ID" value="AMR77978.1"/>
    <property type="molecule type" value="Genomic_DNA"/>
</dbReference>
<dbReference type="AlphaFoldDB" id="A0A142JIR6"/>
<name>A0A142JIR6_9BURK</name>
<dbReference type="Proteomes" id="UP000075238">
    <property type="component" value="Chromosome 1"/>
</dbReference>